<dbReference type="AlphaFoldDB" id="A0A9P5D4Y2"/>
<reference evidence="1" key="1">
    <citation type="submission" date="2020-03" db="EMBL/GenBank/DDBJ databases">
        <title>Site-based positive gene gene selection in Geosmithia morbida across the United States reveals a broad range of putative effectors and factors for local host and environmental adapation.</title>
        <authorList>
            <person name="Onufrak A."/>
            <person name="Murdoch R.W."/>
            <person name="Gazis R."/>
            <person name="Huff M."/>
            <person name="Staton M."/>
            <person name="Klingeman W."/>
            <person name="Hadziabdic D."/>
        </authorList>
    </citation>
    <scope>NUCLEOTIDE SEQUENCE</scope>
    <source>
        <strain evidence="1">1262</strain>
    </source>
</reference>
<proteinExistence type="predicted"/>
<accession>A0A9P5D4Y2</accession>
<keyword evidence="2" id="KW-1185">Reference proteome</keyword>
<gene>
    <name evidence="1" type="ORF">GMORB2_7547</name>
</gene>
<dbReference type="GeneID" id="55973770"/>
<evidence type="ECO:0000313" key="1">
    <source>
        <dbReference type="EMBL" id="KAF4121954.1"/>
    </source>
</evidence>
<dbReference type="Proteomes" id="UP000749293">
    <property type="component" value="Unassembled WGS sequence"/>
</dbReference>
<dbReference type="RefSeq" id="XP_035320606.1">
    <property type="nucleotide sequence ID" value="XM_035469512.1"/>
</dbReference>
<dbReference type="EMBL" id="JAANYQ010000010">
    <property type="protein sequence ID" value="KAF4121954.1"/>
    <property type="molecule type" value="Genomic_DNA"/>
</dbReference>
<organism evidence="1 2">
    <name type="scientific">Geosmithia morbida</name>
    <dbReference type="NCBI Taxonomy" id="1094350"/>
    <lineage>
        <taxon>Eukaryota</taxon>
        <taxon>Fungi</taxon>
        <taxon>Dikarya</taxon>
        <taxon>Ascomycota</taxon>
        <taxon>Pezizomycotina</taxon>
        <taxon>Sordariomycetes</taxon>
        <taxon>Hypocreomycetidae</taxon>
        <taxon>Hypocreales</taxon>
        <taxon>Bionectriaceae</taxon>
        <taxon>Geosmithia</taxon>
    </lineage>
</organism>
<evidence type="ECO:0000313" key="2">
    <source>
        <dbReference type="Proteomes" id="UP000749293"/>
    </source>
</evidence>
<sequence>MKCLEDIAWVAIDVLRIGYVEYGPEPNPRRTVTVFVSVEPASTAWTVAYQAVTACVEKLRARGLWDVDVDVKESTFSHLVDGAPTSPPKLHPWPLDPSTARSYAEHVGISLSELLGVSIESRQRPDYEGTKGLYLKCRRSGRVFALTCRHVVIDQSSINEYRFSGAEPRIEVIQPPEGTFTDHQTFLRGVQARPDDTLWARIESKLDALTDIGDRVVGSVASSPALDIATTPSGRKWLRDWALIELDPARHTTALVNLQSRVFLGLDRAVTIQDRMSRETAPRDLPLRQYLVAEEDGGATARIVGVCPEKELQRPSVDYVSAGAPAHFVVMCGQQSGLRTGMVNEVRSVLRNPLPWVSAESHEMCIIGTKFRGPGRDFFSADGDSGACIWDLRSRACGLLVGGLEGQTPSTDVSYATPMERLLEDIKSFGFDANWTGAAASTSTGPLQERAVRDKP</sequence>
<comment type="caution">
    <text evidence="1">The sequence shown here is derived from an EMBL/GenBank/DDBJ whole genome shotgun (WGS) entry which is preliminary data.</text>
</comment>
<protein>
    <submittedName>
        <fullName evidence="1">Uncharacterized protein</fullName>
    </submittedName>
</protein>
<name>A0A9P5D4Y2_9HYPO</name>
<dbReference type="OrthoDB" id="5424209at2759"/>